<keyword evidence="4" id="KW-0808">Transferase</keyword>
<dbReference type="Gene3D" id="3.30.565.10">
    <property type="entry name" value="Histidine kinase-like ATPase, C-terminal domain"/>
    <property type="match status" value="1"/>
</dbReference>
<dbReference type="PANTHER" id="PTHR41523:SF8">
    <property type="entry name" value="ETHYLENE RESPONSE SENSOR PROTEIN"/>
    <property type="match status" value="1"/>
</dbReference>
<dbReference type="GO" id="GO:0005524">
    <property type="term" value="F:ATP binding"/>
    <property type="evidence" value="ECO:0007669"/>
    <property type="project" value="UniProtKB-KW"/>
</dbReference>
<evidence type="ECO:0000256" key="7">
    <source>
        <dbReference type="ARBA" id="ARBA00022840"/>
    </source>
</evidence>
<dbReference type="KEGG" id="senf:GJR95_32160"/>
<dbReference type="PROSITE" id="PS50005">
    <property type="entry name" value="TPR"/>
    <property type="match status" value="1"/>
</dbReference>
<dbReference type="SUPFAM" id="SSF48452">
    <property type="entry name" value="TPR-like"/>
    <property type="match status" value="2"/>
</dbReference>
<evidence type="ECO:0000313" key="12">
    <source>
        <dbReference type="EMBL" id="QHV99385.1"/>
    </source>
</evidence>
<evidence type="ECO:0000256" key="5">
    <source>
        <dbReference type="ARBA" id="ARBA00022741"/>
    </source>
</evidence>
<feature type="signal peptide" evidence="10">
    <location>
        <begin position="1"/>
        <end position="17"/>
    </location>
</feature>
<gene>
    <name evidence="12" type="ORF">GJR95_32160</name>
</gene>
<dbReference type="InterPro" id="IPR003594">
    <property type="entry name" value="HATPase_dom"/>
</dbReference>
<evidence type="ECO:0000256" key="1">
    <source>
        <dbReference type="ARBA" id="ARBA00000085"/>
    </source>
</evidence>
<keyword evidence="13" id="KW-1185">Reference proteome</keyword>
<dbReference type="RefSeq" id="WP_162389788.1">
    <property type="nucleotide sequence ID" value="NZ_CP045997.1"/>
</dbReference>
<accession>A0A6P1W2V8</accession>
<dbReference type="EC" id="2.7.13.3" evidence="2"/>
<evidence type="ECO:0000256" key="2">
    <source>
        <dbReference type="ARBA" id="ARBA00012438"/>
    </source>
</evidence>
<dbReference type="Pfam" id="PF07568">
    <property type="entry name" value="HisKA_2"/>
    <property type="match status" value="1"/>
</dbReference>
<keyword evidence="6" id="KW-0418">Kinase</keyword>
<feature type="domain" description="Histidine kinase/HSP90-like ATPase" evidence="11">
    <location>
        <begin position="651"/>
        <end position="749"/>
    </location>
</feature>
<dbReference type="Pfam" id="PF02518">
    <property type="entry name" value="HATPase_c"/>
    <property type="match status" value="1"/>
</dbReference>
<evidence type="ECO:0000256" key="10">
    <source>
        <dbReference type="SAM" id="SignalP"/>
    </source>
</evidence>
<dbReference type="SUPFAM" id="SSF55874">
    <property type="entry name" value="ATPase domain of HSP90 chaperone/DNA topoisomerase II/histidine kinase"/>
    <property type="match status" value="1"/>
</dbReference>
<dbReference type="Proteomes" id="UP000464577">
    <property type="component" value="Chromosome"/>
</dbReference>
<keyword evidence="10" id="KW-0732">Signal</keyword>
<evidence type="ECO:0000256" key="8">
    <source>
        <dbReference type="PROSITE-ProRule" id="PRU00339"/>
    </source>
</evidence>
<keyword evidence="8" id="KW-0802">TPR repeat</keyword>
<organism evidence="12 13">
    <name type="scientific">Spirosoma endbachense</name>
    <dbReference type="NCBI Taxonomy" id="2666025"/>
    <lineage>
        <taxon>Bacteria</taxon>
        <taxon>Pseudomonadati</taxon>
        <taxon>Bacteroidota</taxon>
        <taxon>Cytophagia</taxon>
        <taxon>Cytophagales</taxon>
        <taxon>Cytophagaceae</taxon>
        <taxon>Spirosoma</taxon>
    </lineage>
</organism>
<feature type="repeat" description="TPR" evidence="8">
    <location>
        <begin position="251"/>
        <end position="284"/>
    </location>
</feature>
<dbReference type="InterPro" id="IPR011495">
    <property type="entry name" value="Sig_transdc_His_kin_sub2_dim/P"/>
</dbReference>
<sequence>MKSKKLILILAITIVSAYQGYAQSISPKIDSLRKLLKVSRADTNRVKLLLSISRLYSDLEYSDAGKPDSTLRFSRQAYALSRSLKYARGWARSYITVANGYRQKGNIPQSRRFALRAVDLCNRYGSADDRADAYVALSFTYTIEGEDLNQKIEHYKKIIPLLQQVGDKQKLAGALRYRGDLYQIRDDYTESLRDLKSALTLYKSIGFKRLDQVYDLIGLVSGRTGHYQQAIQYGLLALKTARECNDSSLLGTYYNRVGLVYDALRQFETAKLYFHKALLIAQKHKDKSSELIISLNLVASYYQLSQYGQGITLLKKISKSNLPVDNSSKIFIEVSYLQMYTKTNQVLQARQHCTRLLKLSESLDSSSISWRYIYDAIIPFYLVTKQYKLAQQLLLLDSNYLVIEKPSLSYFSANQLNWFKLDSALADYSSAIRHYRLYRDFKDSLTRQITSKQIKELDLQYRTEEKENNILQLQHQTKIQEAELRTAQLTRNFSISSAILLVLLLGLGFNQYRLKQRSSQILEAKQLVIDQKNQSLEQVLSQKEELLIEKDWMLREIHHRVKNNLQIITSLLDSQAIFLEDRAALSAIRESQNRVQSMALIHQKLYQSDRLSVIPMADYVTEIVDYLIDSFDRQDTVQKQIDITPLELDATLAVPIGLILNEVVTNSLKYAFPNNRPGLISIELKKLAGQHYQLLMVDNGIGLPTDFDPGQSRSLGMSLINGLSHQIDGDLHISQNNGVRFRLNFSLDKMVKESEVS</sequence>
<evidence type="ECO:0000256" key="3">
    <source>
        <dbReference type="ARBA" id="ARBA00022553"/>
    </source>
</evidence>
<dbReference type="AlphaFoldDB" id="A0A6P1W2V8"/>
<reference evidence="12 13" key="1">
    <citation type="submission" date="2019-11" db="EMBL/GenBank/DDBJ databases">
        <title>Spirosoma endbachense sp. nov., isolated from a natural salt meadow.</title>
        <authorList>
            <person name="Rojas J."/>
            <person name="Ambika Manirajan B."/>
            <person name="Ratering S."/>
            <person name="Suarez C."/>
            <person name="Geissler-Plaum R."/>
            <person name="Schnell S."/>
        </authorList>
    </citation>
    <scope>NUCLEOTIDE SEQUENCE [LARGE SCALE GENOMIC DNA]</scope>
    <source>
        <strain evidence="12 13">I-24</strain>
    </source>
</reference>
<dbReference type="SMART" id="SM00028">
    <property type="entry name" value="TPR"/>
    <property type="match status" value="4"/>
</dbReference>
<dbReference type="Gene3D" id="3.30.450.20">
    <property type="entry name" value="PAS domain"/>
    <property type="match status" value="1"/>
</dbReference>
<dbReference type="InterPro" id="IPR036890">
    <property type="entry name" value="HATPase_C_sf"/>
</dbReference>
<evidence type="ECO:0000256" key="6">
    <source>
        <dbReference type="ARBA" id="ARBA00022777"/>
    </source>
</evidence>
<name>A0A6P1W2V8_9BACT</name>
<feature type="chain" id="PRO_5026988385" description="histidine kinase" evidence="10">
    <location>
        <begin position="18"/>
        <end position="757"/>
    </location>
</feature>
<keyword evidence="9" id="KW-0175">Coiled coil</keyword>
<comment type="catalytic activity">
    <reaction evidence="1">
        <text>ATP + protein L-histidine = ADP + protein N-phospho-L-histidine.</text>
        <dbReference type="EC" id="2.7.13.3"/>
    </reaction>
</comment>
<evidence type="ECO:0000256" key="9">
    <source>
        <dbReference type="SAM" id="Coils"/>
    </source>
</evidence>
<evidence type="ECO:0000313" key="13">
    <source>
        <dbReference type="Proteomes" id="UP000464577"/>
    </source>
</evidence>
<dbReference type="Gene3D" id="1.25.40.10">
    <property type="entry name" value="Tetratricopeptide repeat domain"/>
    <property type="match status" value="1"/>
</dbReference>
<feature type="coiled-coil region" evidence="9">
    <location>
        <begin position="447"/>
        <end position="474"/>
    </location>
</feature>
<keyword evidence="3" id="KW-0597">Phosphoprotein</keyword>
<evidence type="ECO:0000259" key="11">
    <source>
        <dbReference type="SMART" id="SM00387"/>
    </source>
</evidence>
<dbReference type="PANTHER" id="PTHR41523">
    <property type="entry name" value="TWO-COMPONENT SYSTEM SENSOR PROTEIN"/>
    <property type="match status" value="1"/>
</dbReference>
<protein>
    <recommendedName>
        <fullName evidence="2">histidine kinase</fullName>
        <ecNumber evidence="2">2.7.13.3</ecNumber>
    </recommendedName>
</protein>
<dbReference type="InterPro" id="IPR019734">
    <property type="entry name" value="TPR_rpt"/>
</dbReference>
<keyword evidence="7" id="KW-0067">ATP-binding</keyword>
<evidence type="ECO:0000256" key="4">
    <source>
        <dbReference type="ARBA" id="ARBA00022679"/>
    </source>
</evidence>
<dbReference type="EMBL" id="CP045997">
    <property type="protein sequence ID" value="QHV99385.1"/>
    <property type="molecule type" value="Genomic_DNA"/>
</dbReference>
<keyword evidence="5" id="KW-0547">Nucleotide-binding</keyword>
<dbReference type="InterPro" id="IPR011990">
    <property type="entry name" value="TPR-like_helical_dom_sf"/>
</dbReference>
<dbReference type="SMART" id="SM00387">
    <property type="entry name" value="HATPase_c"/>
    <property type="match status" value="1"/>
</dbReference>
<dbReference type="GO" id="GO:0004673">
    <property type="term" value="F:protein histidine kinase activity"/>
    <property type="evidence" value="ECO:0007669"/>
    <property type="project" value="UniProtKB-EC"/>
</dbReference>
<proteinExistence type="predicted"/>